<dbReference type="EMBL" id="UFTF01000001">
    <property type="protein sequence ID" value="SUV45246.1"/>
    <property type="molecule type" value="Genomic_DNA"/>
</dbReference>
<proteinExistence type="predicted"/>
<protein>
    <submittedName>
        <fullName evidence="1">Uncharacterized protein</fullName>
    </submittedName>
</protein>
<gene>
    <name evidence="1" type="ORF">NCTC12862_00971</name>
</gene>
<evidence type="ECO:0000313" key="1">
    <source>
        <dbReference type="EMBL" id="SUV45246.1"/>
    </source>
</evidence>
<dbReference type="AlphaFoldDB" id="A0A380ZJS0"/>
<accession>A0A380ZJS0</accession>
<evidence type="ECO:0000313" key="2">
    <source>
        <dbReference type="Proteomes" id="UP000254950"/>
    </source>
</evidence>
<organism evidence="1 2">
    <name type="scientific">Bartonella doshiae</name>
    <dbReference type="NCBI Taxonomy" id="33044"/>
    <lineage>
        <taxon>Bacteria</taxon>
        <taxon>Pseudomonadati</taxon>
        <taxon>Pseudomonadota</taxon>
        <taxon>Alphaproteobacteria</taxon>
        <taxon>Hyphomicrobiales</taxon>
        <taxon>Bartonellaceae</taxon>
        <taxon>Bartonella</taxon>
    </lineage>
</organism>
<name>A0A380ZJS0_BARDO</name>
<dbReference type="Proteomes" id="UP000254950">
    <property type="component" value="Unassembled WGS sequence"/>
</dbReference>
<reference evidence="1 2" key="1">
    <citation type="submission" date="2018-06" db="EMBL/GenBank/DDBJ databases">
        <authorList>
            <consortium name="Pathogen Informatics"/>
            <person name="Doyle S."/>
        </authorList>
    </citation>
    <scope>NUCLEOTIDE SEQUENCE [LARGE SCALE GENOMIC DNA]</scope>
    <source>
        <strain evidence="1 2">NCTC12862</strain>
    </source>
</reference>
<sequence>MPKRFYTRSLIIIIALMVLLQTVIAYVFMERHWQIVTERLSMTVVHNISAIIDILENISTTR</sequence>